<feature type="signal peptide" evidence="6">
    <location>
        <begin position="1"/>
        <end position="21"/>
    </location>
</feature>
<dbReference type="EMBL" id="MQVX01000001">
    <property type="protein sequence ID" value="PQJ15498.1"/>
    <property type="molecule type" value="Genomic_DNA"/>
</dbReference>
<proteinExistence type="predicted"/>
<dbReference type="PROSITE" id="PS51257">
    <property type="entry name" value="PROKAR_LIPOPROTEIN"/>
    <property type="match status" value="1"/>
</dbReference>
<evidence type="ECO:0000256" key="4">
    <source>
        <dbReference type="PROSITE-ProRule" id="PRU00277"/>
    </source>
</evidence>
<dbReference type="GO" id="GO:0003755">
    <property type="term" value="F:peptidyl-prolyl cis-trans isomerase activity"/>
    <property type="evidence" value="ECO:0007669"/>
    <property type="project" value="UniProtKB-KW"/>
</dbReference>
<reference evidence="9" key="1">
    <citation type="submission" date="2016-11" db="EMBL/GenBank/DDBJ databases">
        <title>Trade-off between light-utilization and light-protection in marine flavobacteria.</title>
        <authorList>
            <person name="Kumagai Y."/>
            <person name="Yoshizawa S."/>
            <person name="Kogure K."/>
        </authorList>
    </citation>
    <scope>NUCLEOTIDE SEQUENCE [LARGE SCALE GENOMIC DNA]</scope>
    <source>
        <strain evidence="9">SG-18</strain>
    </source>
</reference>
<dbReference type="Gene3D" id="3.10.50.40">
    <property type="match status" value="1"/>
</dbReference>
<keyword evidence="3 4" id="KW-0697">Rotamase</keyword>
<dbReference type="InterPro" id="IPR046357">
    <property type="entry name" value="PPIase_dom_sf"/>
</dbReference>
<evidence type="ECO:0000259" key="7">
    <source>
        <dbReference type="PROSITE" id="PS50059"/>
    </source>
</evidence>
<evidence type="ECO:0000256" key="3">
    <source>
        <dbReference type="ARBA" id="ARBA00023110"/>
    </source>
</evidence>
<dbReference type="InterPro" id="IPR001179">
    <property type="entry name" value="PPIase_FKBP_dom"/>
</dbReference>
<comment type="catalytic activity">
    <reaction evidence="1 4">
        <text>[protein]-peptidylproline (omega=180) = [protein]-peptidylproline (omega=0)</text>
        <dbReference type="Rhea" id="RHEA:16237"/>
        <dbReference type="Rhea" id="RHEA-COMP:10747"/>
        <dbReference type="Rhea" id="RHEA-COMP:10748"/>
        <dbReference type="ChEBI" id="CHEBI:83833"/>
        <dbReference type="ChEBI" id="CHEBI:83834"/>
        <dbReference type="EC" id="5.2.1.8"/>
    </reaction>
</comment>
<feature type="chain" id="PRO_5015742097" description="peptidylprolyl isomerase" evidence="6">
    <location>
        <begin position="22"/>
        <end position="319"/>
    </location>
</feature>
<organism evidence="8 9">
    <name type="scientific">Aureicoccus marinus</name>
    <dbReference type="NCBI Taxonomy" id="754435"/>
    <lineage>
        <taxon>Bacteria</taxon>
        <taxon>Pseudomonadati</taxon>
        <taxon>Bacteroidota</taxon>
        <taxon>Flavobacteriia</taxon>
        <taxon>Flavobacteriales</taxon>
        <taxon>Flavobacteriaceae</taxon>
        <taxon>Aureicoccus</taxon>
    </lineage>
</organism>
<evidence type="ECO:0000256" key="6">
    <source>
        <dbReference type="SAM" id="SignalP"/>
    </source>
</evidence>
<sequence>MVIKRVLILVGLALIAVSCGNDDNGIVTVPPRLLSEVAPENDDEIQEFLSTHFYNYEEFQNPPAGFDFRIVIDTIAGENSDKIPLLEQVSSATVTVSATEFALEDGEEDIPHTYYYLVAREGVGAYPSEADSTFVRYQGITLDRRVFDGATETAIWFDLAQIQAPLEGFRGFSVGMQHFRTGGAPIINPDGTFSVEDYGVGMFIFPSGLGSFNSFFGGIPQYAPLIFTVELFAYNQTDHDGDGIPSIMEDLNGNGFLYDDNTDEDEETNTLRISNFLDFDDDNDGTPTRDEIDFDGEGNPVFRDTDGDGVFDHLDPDTN</sequence>
<evidence type="ECO:0000256" key="1">
    <source>
        <dbReference type="ARBA" id="ARBA00000971"/>
    </source>
</evidence>
<keyword evidence="4" id="KW-0413">Isomerase</keyword>
<accession>A0A2S7T7F0</accession>
<evidence type="ECO:0000256" key="2">
    <source>
        <dbReference type="ARBA" id="ARBA00013194"/>
    </source>
</evidence>
<name>A0A2S7T7F0_9FLAO</name>
<dbReference type="AlphaFoldDB" id="A0A2S7T7F0"/>
<dbReference type="SUPFAM" id="SSF54534">
    <property type="entry name" value="FKBP-like"/>
    <property type="match status" value="1"/>
</dbReference>
<gene>
    <name evidence="8" type="ORF">BST99_06880</name>
</gene>
<dbReference type="EC" id="5.2.1.8" evidence="2 4"/>
<evidence type="ECO:0000313" key="8">
    <source>
        <dbReference type="EMBL" id="PQJ15498.1"/>
    </source>
</evidence>
<keyword evidence="9" id="KW-1185">Reference proteome</keyword>
<feature type="compositionally biased region" description="Basic and acidic residues" evidence="5">
    <location>
        <begin position="303"/>
        <end position="319"/>
    </location>
</feature>
<keyword evidence="6" id="KW-0732">Signal</keyword>
<protein>
    <recommendedName>
        <fullName evidence="2 4">peptidylprolyl isomerase</fullName>
        <ecNumber evidence="2 4">5.2.1.8</ecNumber>
    </recommendedName>
</protein>
<dbReference type="OrthoDB" id="1424215at2"/>
<comment type="caution">
    <text evidence="8">The sequence shown here is derived from an EMBL/GenBank/DDBJ whole genome shotgun (WGS) entry which is preliminary data.</text>
</comment>
<evidence type="ECO:0000256" key="5">
    <source>
        <dbReference type="SAM" id="MobiDB-lite"/>
    </source>
</evidence>
<feature type="domain" description="PPIase FKBP-type" evidence="7">
    <location>
        <begin position="130"/>
        <end position="235"/>
    </location>
</feature>
<evidence type="ECO:0000313" key="9">
    <source>
        <dbReference type="Proteomes" id="UP000239366"/>
    </source>
</evidence>
<dbReference type="PROSITE" id="PS50059">
    <property type="entry name" value="FKBP_PPIASE"/>
    <property type="match status" value="1"/>
</dbReference>
<feature type="region of interest" description="Disordered" evidence="5">
    <location>
        <begin position="278"/>
        <end position="319"/>
    </location>
</feature>
<dbReference type="Proteomes" id="UP000239366">
    <property type="component" value="Unassembled WGS sequence"/>
</dbReference>